<gene>
    <name evidence="6" type="primary">smc</name>
    <name evidence="8" type="ORF">OD816_000539</name>
</gene>
<dbReference type="InterPro" id="IPR003395">
    <property type="entry name" value="RecF/RecN/SMC_N"/>
</dbReference>
<comment type="subunit">
    <text evidence="6">Homodimer.</text>
</comment>
<dbReference type="Gene3D" id="1.10.287.1490">
    <property type="match status" value="1"/>
</dbReference>
<dbReference type="HAMAP" id="MF_01894">
    <property type="entry name" value="Smc_prok"/>
    <property type="match status" value="1"/>
</dbReference>
<dbReference type="EMBL" id="JAPHEG010000002">
    <property type="protein sequence ID" value="MDF2953294.1"/>
    <property type="molecule type" value="Genomic_DNA"/>
</dbReference>
<evidence type="ECO:0000256" key="2">
    <source>
        <dbReference type="ARBA" id="ARBA00022741"/>
    </source>
</evidence>
<reference evidence="8" key="1">
    <citation type="submission" date="2022-11" db="EMBL/GenBank/DDBJ databases">
        <title>Candidatus Alkanophaga archaea from heated hydrothermal vent sediment oxidize petroleum alkanes.</title>
        <authorList>
            <person name="Zehnle H."/>
            <person name="Laso-Perez R."/>
            <person name="Lipp J."/>
            <person name="Teske A."/>
            <person name="Wegener G."/>
        </authorList>
    </citation>
    <scope>NUCLEOTIDE SEQUENCE</scope>
    <source>
        <strain evidence="8">MCA70</strain>
    </source>
</reference>
<evidence type="ECO:0000259" key="7">
    <source>
        <dbReference type="Pfam" id="PF02463"/>
    </source>
</evidence>
<keyword evidence="3 6" id="KW-0067">ATP-binding</keyword>
<keyword evidence="4 6" id="KW-0175">Coiled coil</keyword>
<evidence type="ECO:0000313" key="9">
    <source>
        <dbReference type="Proteomes" id="UP001144110"/>
    </source>
</evidence>
<dbReference type="AlphaFoldDB" id="A0AAE3TFP9"/>
<comment type="similarity">
    <text evidence="6">Belongs to the SMC family.</text>
</comment>
<dbReference type="GO" id="GO:0007059">
    <property type="term" value="P:chromosome segregation"/>
    <property type="evidence" value="ECO:0007669"/>
    <property type="project" value="UniProtKB-UniRule"/>
</dbReference>
<dbReference type="Proteomes" id="UP001144110">
    <property type="component" value="Unassembled WGS sequence"/>
</dbReference>
<feature type="coiled-coil region" evidence="6">
    <location>
        <begin position="242"/>
        <end position="493"/>
    </location>
</feature>
<dbReference type="PIRSF" id="PIRSF005719">
    <property type="entry name" value="SMC"/>
    <property type="match status" value="1"/>
</dbReference>
<name>A0AAE3TFP9_9BACT</name>
<keyword evidence="5 6" id="KW-0238">DNA-binding</keyword>
<feature type="coiled-coil region" evidence="6">
    <location>
        <begin position="634"/>
        <end position="787"/>
    </location>
</feature>
<feature type="coiled-coil region" evidence="6">
    <location>
        <begin position="168"/>
        <end position="216"/>
    </location>
</feature>
<evidence type="ECO:0000256" key="3">
    <source>
        <dbReference type="ARBA" id="ARBA00022840"/>
    </source>
</evidence>
<comment type="function">
    <text evidence="6">Required for chromosome condensation and partitioning.</text>
</comment>
<dbReference type="PANTHER" id="PTHR43977">
    <property type="entry name" value="STRUCTURAL MAINTENANCE OF CHROMOSOMES PROTEIN 3"/>
    <property type="match status" value="1"/>
</dbReference>
<organism evidence="8 9">
    <name type="scientific">Candidatus Thermodesulfobacterium syntrophicum</name>
    <dbReference type="NCBI Taxonomy" id="3060442"/>
    <lineage>
        <taxon>Bacteria</taxon>
        <taxon>Pseudomonadati</taxon>
        <taxon>Thermodesulfobacteriota</taxon>
        <taxon>Thermodesulfobacteria</taxon>
        <taxon>Thermodesulfobacteriales</taxon>
        <taxon>Thermodesulfobacteriaceae</taxon>
        <taxon>Thermodesulfobacterium</taxon>
    </lineage>
</organism>
<dbReference type="GO" id="GO:0016887">
    <property type="term" value="F:ATP hydrolysis activity"/>
    <property type="evidence" value="ECO:0007669"/>
    <property type="project" value="InterPro"/>
</dbReference>
<comment type="domain">
    <text evidence="6">Contains large globular domains required for ATP hydrolysis at each terminus and a third globular domain forming a flexible hinge near the middle of the molecule. These domains are separated by coiled-coil structures.</text>
</comment>
<dbReference type="SUPFAM" id="SSF52540">
    <property type="entry name" value="P-loop containing nucleoside triphosphate hydrolases"/>
    <property type="match status" value="2"/>
</dbReference>
<feature type="binding site" evidence="6">
    <location>
        <begin position="32"/>
        <end position="39"/>
    </location>
    <ligand>
        <name>ATP</name>
        <dbReference type="ChEBI" id="CHEBI:30616"/>
    </ligand>
</feature>
<evidence type="ECO:0000256" key="4">
    <source>
        <dbReference type="ARBA" id="ARBA00023054"/>
    </source>
</evidence>
<dbReference type="InterPro" id="IPR024704">
    <property type="entry name" value="SMC"/>
</dbReference>
<evidence type="ECO:0000256" key="5">
    <source>
        <dbReference type="ARBA" id="ARBA00023125"/>
    </source>
</evidence>
<proteinExistence type="inferred from homology"/>
<dbReference type="InterPro" id="IPR027417">
    <property type="entry name" value="P-loop_NTPase"/>
</dbReference>
<sequence length="1142" mass="136232">MFIKRLEIYGFKSFPYKVSIPFSSGITAIVGPNGSGKSNILDAIRWVLGEQSPKKLRIKEFSDLIFSGNSERKIDFTEVKLFLNHEPPVWEAYKDSPEIVITRRFYRDGESEFFINQKPCRMKDIQFLFLDMGVNPQSYGIIEQGEISKFIEITPKERKTFLEDLAGVSRLKITEENTLKNLQKTEENLVRLKDIINEVKLQYEHLKNQAEEAKKYLSLREKLQTLLIKKNLYLLEVNQKEKEYIKKKIDELLLKKQALEREIEKLEREEQEVYQEVLLSERKIKDLKTELQSKENYYREQKENLENLIKQERDLSYKLEKIKLKREHEKEKLNNLNQEAFSIKNTLEILREKHERYNEELEKIKKEKEENYKTFNERLKNFQNFEKEYLLIKKDEETLREKINFIEKECSRLRKEKEINKKVLQDILLNLKKFEEEKNLWNSLIKEKEENLKTLIDEQNKILEEKQNIYKKLEALTKEKQKFLTQLYSLKEKLALIEKILSKSSVSKNLLIKNLNLPSLESYINLDAEEMFFIELVFKENLNAFVIEDLNLIKKLVKENFKKNIILFWGKPEIIKNFSAIEKFDSLSDEVLTSYKTNPRFIYLLKERILLTPYGFIYFIRKKEKGIFSLKKEKEEISKNIKFSENLLKEINGREKDLKSEIEKLENHLKEIEKKVKESNKELQNLQSQKEGLEMSCIKLEERKRNLEEKIEEIEIKIKDLEKEKRKLVEKIKNKSALIEKKKREYETIKEEKNIFEEKLRDLNKKINSLEQEIVKLQAKEENLKNREFSIKESFKKINESLKHYDFNRETLLKEFKYVKNKIKDFNQKIKDISLELSNLKQSIENLLTLKEEKEKILKNLETKKRKIEKELKELDNKKHNLELNLLEKNLILNSVEKELKNLVGEEQIITKKEEKEKLDLKEIEKEIENTRNLLKQFSEVNLASIKEFELVSQRYTQLIKQKEDLELSIREFKKILQEIKEISRERILKTLEEVNKKLEEVFSFVFKSGRALLVLSGDDPLSAGLELKVEIPHKRLKHINMLSGGEKALCALVILISFYLVKPGPFCILDEVDAFLDDKNSLEFIKLLKLIKKTSQIILITHNPYVMKEVDTLLGVTMEEKGISKVFILKKENFLNEYTNH</sequence>
<feature type="domain" description="RecF/RecN/SMC N-terminal" evidence="7">
    <location>
        <begin position="2"/>
        <end position="1125"/>
    </location>
</feature>
<keyword evidence="1 6" id="KW-0963">Cytoplasm</keyword>
<dbReference type="GO" id="GO:0030261">
    <property type="term" value="P:chromosome condensation"/>
    <property type="evidence" value="ECO:0007669"/>
    <property type="project" value="InterPro"/>
</dbReference>
<protein>
    <recommendedName>
        <fullName evidence="6">Chromosome partition protein Smc</fullName>
    </recommendedName>
</protein>
<comment type="subcellular location">
    <subcellularLocation>
        <location evidence="6">Cytoplasm</location>
    </subcellularLocation>
</comment>
<dbReference type="InterPro" id="IPR011890">
    <property type="entry name" value="SMC_prok"/>
</dbReference>
<keyword evidence="2 6" id="KW-0547">Nucleotide-binding</keyword>
<comment type="caution">
    <text evidence="8">The sequence shown here is derived from an EMBL/GenBank/DDBJ whole genome shotgun (WGS) entry which is preliminary data.</text>
</comment>
<dbReference type="Gene3D" id="3.40.50.300">
    <property type="entry name" value="P-loop containing nucleotide triphosphate hydrolases"/>
    <property type="match status" value="2"/>
</dbReference>
<dbReference type="GO" id="GO:0007062">
    <property type="term" value="P:sister chromatid cohesion"/>
    <property type="evidence" value="ECO:0007669"/>
    <property type="project" value="InterPro"/>
</dbReference>
<evidence type="ECO:0000313" key="8">
    <source>
        <dbReference type="EMBL" id="MDF2953294.1"/>
    </source>
</evidence>
<evidence type="ECO:0000256" key="6">
    <source>
        <dbReference type="HAMAP-Rule" id="MF_01894"/>
    </source>
</evidence>
<dbReference type="GO" id="GO:0005737">
    <property type="term" value="C:cytoplasm"/>
    <property type="evidence" value="ECO:0007669"/>
    <property type="project" value="UniProtKB-SubCell"/>
</dbReference>
<feature type="coiled-coil region" evidence="6">
    <location>
        <begin position="823"/>
        <end position="986"/>
    </location>
</feature>
<accession>A0AAE3TFP9</accession>
<dbReference type="Pfam" id="PF02463">
    <property type="entry name" value="SMC_N"/>
    <property type="match status" value="1"/>
</dbReference>
<dbReference type="GO" id="GO:0006260">
    <property type="term" value="P:DNA replication"/>
    <property type="evidence" value="ECO:0007669"/>
    <property type="project" value="UniProtKB-UniRule"/>
</dbReference>
<dbReference type="GO" id="GO:0003677">
    <property type="term" value="F:DNA binding"/>
    <property type="evidence" value="ECO:0007669"/>
    <property type="project" value="UniProtKB-UniRule"/>
</dbReference>
<dbReference type="GO" id="GO:0005524">
    <property type="term" value="F:ATP binding"/>
    <property type="evidence" value="ECO:0007669"/>
    <property type="project" value="UniProtKB-UniRule"/>
</dbReference>
<evidence type="ECO:0000256" key="1">
    <source>
        <dbReference type="ARBA" id="ARBA00022490"/>
    </source>
</evidence>
<dbReference type="SUPFAM" id="SSF57997">
    <property type="entry name" value="Tropomyosin"/>
    <property type="match status" value="1"/>
</dbReference>